<dbReference type="EMBL" id="FORP01000005">
    <property type="protein sequence ID" value="SFJ45334.1"/>
    <property type="molecule type" value="Genomic_DNA"/>
</dbReference>
<evidence type="ECO:0000313" key="1">
    <source>
        <dbReference type="EMBL" id="SFJ45334.1"/>
    </source>
</evidence>
<dbReference type="AlphaFoldDB" id="A0A1I3RFC1"/>
<dbReference type="STRING" id="115433.SAMN05421835_105305"/>
<dbReference type="RefSeq" id="WP_091506102.1">
    <property type="nucleotide sequence ID" value="NZ_FORP01000005.1"/>
</dbReference>
<protein>
    <submittedName>
        <fullName evidence="1">Uncharacterized protein</fullName>
    </submittedName>
</protein>
<dbReference type="OrthoDB" id="1495085at2"/>
<keyword evidence="2" id="KW-1185">Reference proteome</keyword>
<gene>
    <name evidence="1" type="ORF">SAMN05421835_105305</name>
</gene>
<name>A0A1I3RFC1_9PSEU</name>
<evidence type="ECO:0000313" key="2">
    <source>
        <dbReference type="Proteomes" id="UP000199025"/>
    </source>
</evidence>
<reference evidence="1 2" key="1">
    <citation type="submission" date="2016-10" db="EMBL/GenBank/DDBJ databases">
        <authorList>
            <person name="de Groot N.N."/>
        </authorList>
    </citation>
    <scope>NUCLEOTIDE SEQUENCE [LARGE SCALE GENOMIC DNA]</scope>
    <source>
        <strain evidence="1 2">DSM 44468</strain>
    </source>
</reference>
<dbReference type="Proteomes" id="UP000199025">
    <property type="component" value="Unassembled WGS sequence"/>
</dbReference>
<accession>A0A1I3RFC1</accession>
<proteinExistence type="predicted"/>
<organism evidence="1 2">
    <name type="scientific">Amycolatopsis sacchari</name>
    <dbReference type="NCBI Taxonomy" id="115433"/>
    <lineage>
        <taxon>Bacteria</taxon>
        <taxon>Bacillati</taxon>
        <taxon>Actinomycetota</taxon>
        <taxon>Actinomycetes</taxon>
        <taxon>Pseudonocardiales</taxon>
        <taxon>Pseudonocardiaceae</taxon>
        <taxon>Amycolatopsis</taxon>
    </lineage>
</organism>
<sequence>MTVTVIQIGLDPGVIDYSSPDFARFAGLRAAGYDVDNCLVDFGDEGVRKARKWLSAKRYDAVLIGAGVRLVANNTLLFEAIVNAAHTANPGCRFVFNRDAVDTPRDIQRWYPDPDDATPVQ</sequence>